<accession>A0A9J6QS63</accession>
<dbReference type="PANTHER" id="PTHR39169">
    <property type="match status" value="1"/>
</dbReference>
<dbReference type="RefSeq" id="WP_148395914.1">
    <property type="nucleotide sequence ID" value="NZ_JAJAGH010000008.1"/>
</dbReference>
<gene>
    <name evidence="1" type="ORF">OBO34_08020</name>
</gene>
<name>A0A9J6QS63_9FIRM</name>
<dbReference type="AlphaFoldDB" id="A0A9J6QS63"/>
<comment type="caution">
    <text evidence="1">The sequence shown here is derived from an EMBL/GenBank/DDBJ whole genome shotgun (WGS) entry which is preliminary data.</text>
</comment>
<dbReference type="InterPro" id="IPR011008">
    <property type="entry name" value="Dimeric_a/b-barrel"/>
</dbReference>
<dbReference type="Pfam" id="PF08803">
    <property type="entry name" value="ydhR"/>
    <property type="match status" value="1"/>
</dbReference>
<dbReference type="InterPro" id="IPR014910">
    <property type="entry name" value="YdhR"/>
</dbReference>
<keyword evidence="2" id="KW-1185">Reference proteome</keyword>
<dbReference type="EMBL" id="JAOSHN010000003">
    <property type="protein sequence ID" value="MCU7378300.1"/>
    <property type="molecule type" value="Genomic_DNA"/>
</dbReference>
<evidence type="ECO:0000313" key="1">
    <source>
        <dbReference type="EMBL" id="MCU7378300.1"/>
    </source>
</evidence>
<organism evidence="1 2">
    <name type="scientific">Hominibacterium faecale</name>
    <dbReference type="NCBI Taxonomy" id="2839743"/>
    <lineage>
        <taxon>Bacteria</taxon>
        <taxon>Bacillati</taxon>
        <taxon>Bacillota</taxon>
        <taxon>Clostridia</taxon>
        <taxon>Peptostreptococcales</taxon>
        <taxon>Anaerovoracaceae</taxon>
        <taxon>Hominibacterium</taxon>
    </lineage>
</organism>
<dbReference type="SUPFAM" id="SSF54909">
    <property type="entry name" value="Dimeric alpha+beta barrel"/>
    <property type="match status" value="1"/>
</dbReference>
<evidence type="ECO:0000313" key="2">
    <source>
        <dbReference type="Proteomes" id="UP001065549"/>
    </source>
</evidence>
<reference evidence="1" key="1">
    <citation type="submission" date="2022-09" db="EMBL/GenBank/DDBJ databases">
        <title>Culturomic study of gut microbiota in children with autism spectrum disorder.</title>
        <authorList>
            <person name="Efimov B.A."/>
            <person name="Chaplin A.V."/>
            <person name="Sokolova S.R."/>
            <person name="Pikina A.P."/>
            <person name="Korzhanova M."/>
            <person name="Belova V."/>
            <person name="Korostin D."/>
        </authorList>
    </citation>
    <scope>NUCLEOTIDE SEQUENCE</scope>
    <source>
        <strain evidence="1">ASD5510</strain>
    </source>
</reference>
<protein>
    <submittedName>
        <fullName evidence="1">YdhR family protein</fullName>
    </submittedName>
</protein>
<sequence length="116" mass="12988">MMSVFLCVKMDLGGEGLTFDETVDTAFTMEGARRMLELPTLQWKIWGLDSDKKQGCGFYLFASIEAAKAYAKQAVLNLQSRQGVSNVTTQIWTIAEEQTHITKGPIDLPQIKDLKE</sequence>
<proteinExistence type="predicted"/>
<dbReference type="Proteomes" id="UP001065549">
    <property type="component" value="Unassembled WGS sequence"/>
</dbReference>
<dbReference type="PANTHER" id="PTHR39169:SF1">
    <property type="entry name" value="MONOOXYGENASE YDHR-RELATED"/>
    <property type="match status" value="1"/>
</dbReference>
<dbReference type="Gene3D" id="3.30.70.100">
    <property type="match status" value="1"/>
</dbReference>